<evidence type="ECO:0000313" key="1">
    <source>
        <dbReference type="Proteomes" id="UP000036681"/>
    </source>
</evidence>
<dbReference type="WBParaSite" id="ALUE_0001462201-mRNA-1">
    <property type="protein sequence ID" value="ALUE_0001462201-mRNA-1"/>
    <property type="gene ID" value="ALUE_0001462201"/>
</dbReference>
<protein>
    <submittedName>
        <fullName evidence="2">Uncharacterized protein</fullName>
    </submittedName>
</protein>
<name>A0A9J2PXF5_ASCLU</name>
<reference evidence="2" key="1">
    <citation type="submission" date="2023-03" db="UniProtKB">
        <authorList>
            <consortium name="WormBaseParasite"/>
        </authorList>
    </citation>
    <scope>IDENTIFICATION</scope>
</reference>
<sequence length="37" mass="4279">MNAETEGEHDGLSLFDERFIDTNGSRQTTVFTPRRFC</sequence>
<dbReference type="AlphaFoldDB" id="A0A9J2PXF5"/>
<organism evidence="1 2">
    <name type="scientific">Ascaris lumbricoides</name>
    <name type="common">Giant roundworm</name>
    <dbReference type="NCBI Taxonomy" id="6252"/>
    <lineage>
        <taxon>Eukaryota</taxon>
        <taxon>Metazoa</taxon>
        <taxon>Ecdysozoa</taxon>
        <taxon>Nematoda</taxon>
        <taxon>Chromadorea</taxon>
        <taxon>Rhabditida</taxon>
        <taxon>Spirurina</taxon>
        <taxon>Ascaridomorpha</taxon>
        <taxon>Ascaridoidea</taxon>
        <taxon>Ascarididae</taxon>
        <taxon>Ascaris</taxon>
    </lineage>
</organism>
<keyword evidence="1" id="KW-1185">Reference proteome</keyword>
<accession>A0A9J2PXF5</accession>
<proteinExistence type="predicted"/>
<dbReference type="Proteomes" id="UP000036681">
    <property type="component" value="Unplaced"/>
</dbReference>
<evidence type="ECO:0000313" key="2">
    <source>
        <dbReference type="WBParaSite" id="ALUE_0001462201-mRNA-1"/>
    </source>
</evidence>